<keyword evidence="7" id="KW-0460">Magnesium</keyword>
<organism evidence="13 14">
    <name type="scientific">Enterococcus faecalis</name>
    <name type="common">Streptococcus faecalis</name>
    <dbReference type="NCBI Taxonomy" id="1351"/>
    <lineage>
        <taxon>Bacteria</taxon>
        <taxon>Bacillati</taxon>
        <taxon>Bacillota</taxon>
        <taxon>Bacilli</taxon>
        <taxon>Lactobacillales</taxon>
        <taxon>Enterococcaceae</taxon>
        <taxon>Enterococcus</taxon>
    </lineage>
</organism>
<dbReference type="InterPro" id="IPR036412">
    <property type="entry name" value="HAD-like_sf"/>
</dbReference>
<sequence>MTIGFIFDLDGVITDTAKFHYQAWKALADSLGIPIDETFNETLKGISRMDSLDRILAHGHRENAFTPAEKEALAQQKNDHYVQLLEHLT</sequence>
<feature type="non-terminal residue" evidence="13">
    <location>
        <position position="89"/>
    </location>
</feature>
<dbReference type="EMBL" id="JAREWH010000014">
    <property type="protein sequence ID" value="MDN3193281.1"/>
    <property type="molecule type" value="Genomic_DNA"/>
</dbReference>
<comment type="catalytic activity">
    <reaction evidence="10">
        <text>beta-D-glucose 1-phosphate = beta-D-glucose 6-phosphate</text>
        <dbReference type="Rhea" id="RHEA:20113"/>
        <dbReference type="ChEBI" id="CHEBI:57684"/>
        <dbReference type="ChEBI" id="CHEBI:58247"/>
        <dbReference type="EC" id="5.4.2.6"/>
    </reaction>
</comment>
<comment type="subcellular location">
    <subcellularLocation>
        <location evidence="2">Cytoplasm</location>
    </subcellularLocation>
</comment>
<evidence type="ECO:0000256" key="11">
    <source>
        <dbReference type="ARBA" id="ARBA00044968"/>
    </source>
</evidence>
<reference evidence="13" key="2">
    <citation type="submission" date="2023-03" db="EMBL/GenBank/DDBJ databases">
        <authorList>
            <person name="Zajac M."/>
            <person name="Kwit R."/>
            <person name="Wasyl D."/>
        </authorList>
    </citation>
    <scope>NUCLEOTIDE SEQUENCE</scope>
    <source>
        <strain evidence="13">691B_2</strain>
    </source>
</reference>
<evidence type="ECO:0000256" key="9">
    <source>
        <dbReference type="ARBA" id="ARBA00023277"/>
    </source>
</evidence>
<name>A0AAW7KJ27_ENTFL</name>
<dbReference type="SUPFAM" id="SSF56784">
    <property type="entry name" value="HAD-like"/>
    <property type="match status" value="1"/>
</dbReference>
<keyword evidence="6" id="KW-0479">Metal-binding</keyword>
<evidence type="ECO:0000256" key="4">
    <source>
        <dbReference type="ARBA" id="ARBA00022490"/>
    </source>
</evidence>
<evidence type="ECO:0000256" key="2">
    <source>
        <dbReference type="ARBA" id="ARBA00004496"/>
    </source>
</evidence>
<comment type="similarity">
    <text evidence="3">Belongs to the HAD-like hydrolase superfamily. CbbY/CbbZ/Gph/YieH family.</text>
</comment>
<keyword evidence="4" id="KW-0963">Cytoplasm</keyword>
<dbReference type="EC" id="5.4.2.6" evidence="11"/>
<dbReference type="GO" id="GO:0016787">
    <property type="term" value="F:hydrolase activity"/>
    <property type="evidence" value="ECO:0007669"/>
    <property type="project" value="UniProtKB-KW"/>
</dbReference>
<evidence type="ECO:0000256" key="6">
    <source>
        <dbReference type="ARBA" id="ARBA00022723"/>
    </source>
</evidence>
<comment type="cofactor">
    <cofactor evidence="1">
        <name>Mg(2+)</name>
        <dbReference type="ChEBI" id="CHEBI:18420"/>
    </cofactor>
</comment>
<reference evidence="13" key="1">
    <citation type="journal article" date="2023" name="Pathogens">
        <title>Prevalence of Enterococcus spp. and the Whole-Genome Characteristics of Enterococcus faecium and Enterococcus faecalis Strains Isolated from Free-Living Birds in Poland.</title>
        <authorList>
            <person name="Kwit R."/>
            <person name="Zajac M."/>
            <person name="Smialowska-Weglinska A."/>
            <person name="Skarzynska M."/>
            <person name="Bomba A."/>
            <person name="Lalak A."/>
            <person name="Skrzypiec E."/>
            <person name="Wojdat D."/>
            <person name="Koza W."/>
            <person name="Mikos-Wojewoda E."/>
            <person name="Pasim P."/>
            <person name="Skora M."/>
            <person name="Polak M."/>
            <person name="Wiacek J."/>
            <person name="Wasyl D."/>
        </authorList>
    </citation>
    <scope>NUCLEOTIDE SEQUENCE</scope>
    <source>
        <strain evidence="13">691B_2</strain>
    </source>
</reference>
<evidence type="ECO:0000256" key="1">
    <source>
        <dbReference type="ARBA" id="ARBA00001946"/>
    </source>
</evidence>
<evidence type="ECO:0000256" key="12">
    <source>
        <dbReference type="ARBA" id="ARBA00044991"/>
    </source>
</evidence>
<dbReference type="RefSeq" id="WP_289870155.1">
    <property type="nucleotide sequence ID" value="NZ_JAREWH010000014.1"/>
</dbReference>
<evidence type="ECO:0000256" key="7">
    <source>
        <dbReference type="ARBA" id="ARBA00022842"/>
    </source>
</evidence>
<gene>
    <name evidence="13" type="ORF">P0E79_12365</name>
</gene>
<dbReference type="GO" id="GO:0008801">
    <property type="term" value="F:beta-phosphoglucomutase activity"/>
    <property type="evidence" value="ECO:0007669"/>
    <property type="project" value="UniProtKB-EC"/>
</dbReference>
<keyword evidence="8" id="KW-0413">Isomerase</keyword>
<comment type="caution">
    <text evidence="13">The sequence shown here is derived from an EMBL/GenBank/DDBJ whole genome shotgun (WGS) entry which is preliminary data.</text>
</comment>
<evidence type="ECO:0000256" key="5">
    <source>
        <dbReference type="ARBA" id="ARBA00022553"/>
    </source>
</evidence>
<evidence type="ECO:0000313" key="13">
    <source>
        <dbReference type="EMBL" id="MDN3193281.1"/>
    </source>
</evidence>
<accession>A0AAW7KJ27</accession>
<dbReference type="InterPro" id="IPR023198">
    <property type="entry name" value="PGP-like_dom2"/>
</dbReference>
<keyword evidence="9" id="KW-0119">Carbohydrate metabolism</keyword>
<dbReference type="Pfam" id="PF00702">
    <property type="entry name" value="Hydrolase"/>
    <property type="match status" value="1"/>
</dbReference>
<keyword evidence="5" id="KW-0597">Phosphoprotein</keyword>
<evidence type="ECO:0000256" key="3">
    <source>
        <dbReference type="ARBA" id="ARBA00006171"/>
    </source>
</evidence>
<protein>
    <recommendedName>
        <fullName evidence="12">Beta-phosphoglucomutase</fullName>
        <ecNumber evidence="11">5.4.2.6</ecNumber>
    </recommendedName>
</protein>
<evidence type="ECO:0000256" key="10">
    <source>
        <dbReference type="ARBA" id="ARBA00044926"/>
    </source>
</evidence>
<dbReference type="FunFam" id="1.10.150.240:FF:000010">
    <property type="entry name" value="Beta-phosphoglucomutase"/>
    <property type="match status" value="1"/>
</dbReference>
<dbReference type="GO" id="GO:0000287">
    <property type="term" value="F:magnesium ion binding"/>
    <property type="evidence" value="ECO:0007669"/>
    <property type="project" value="UniProtKB-ARBA"/>
</dbReference>
<proteinExistence type="inferred from homology"/>
<keyword evidence="13" id="KW-0378">Hydrolase</keyword>
<dbReference type="Proteomes" id="UP001173174">
    <property type="component" value="Unassembled WGS sequence"/>
</dbReference>
<dbReference type="AlphaFoldDB" id="A0AAW7KJ27"/>
<evidence type="ECO:0000256" key="8">
    <source>
        <dbReference type="ARBA" id="ARBA00023235"/>
    </source>
</evidence>
<dbReference type="Gene3D" id="1.10.150.240">
    <property type="entry name" value="Putative phosphatase, domain 2"/>
    <property type="match status" value="1"/>
</dbReference>
<dbReference type="GO" id="GO:0005737">
    <property type="term" value="C:cytoplasm"/>
    <property type="evidence" value="ECO:0007669"/>
    <property type="project" value="UniProtKB-SubCell"/>
</dbReference>
<evidence type="ECO:0000313" key="14">
    <source>
        <dbReference type="Proteomes" id="UP001173174"/>
    </source>
</evidence>